<evidence type="ECO:0000313" key="5">
    <source>
        <dbReference type="Proteomes" id="UP000318447"/>
    </source>
</evidence>
<dbReference type="EMBL" id="RHLC01000007">
    <property type="protein sequence ID" value="TPP53584.1"/>
    <property type="molecule type" value="Genomic_DNA"/>
</dbReference>
<sequence length="390" mass="42578">MQTWTGPTELLPMEPIPRISSMAAAPLSRTFSPKSSESSFSSHSQERMEQNYRESAAGFGPPPAESASNAANGDVVVCQSRSHRETTAQPNTSGNNYGESTRVGARDNKSADSGIASAGVARCFVLTHDPLLYGVLKWGLATLLLLFLAFVVFGMLYSSIRYGGNCTGTNGTSGGTVKPREPCVTPFSTILGVFNGVFGYSNCNDSYVSTELGYINLTVPELNNETGQVTYISKQFYTGLAWQCVEYARRYWMQSGTPQPAYFESVPGAADIWNLTFVRLLSNTSMKLPLHRFRNGDPVTSNLQVPAVGDIIIYPVQDGGFPYGHVAVIASVEISTHGAIYVAEQNWANAVWPSAYHNYSRRIPLYYDMLTSTITLDDPKGKIIGWVRYG</sequence>
<organism evidence="4 5">
    <name type="scientific">Leishmania donovani</name>
    <dbReference type="NCBI Taxonomy" id="5661"/>
    <lineage>
        <taxon>Eukaryota</taxon>
        <taxon>Discoba</taxon>
        <taxon>Euglenozoa</taxon>
        <taxon>Kinetoplastea</taxon>
        <taxon>Metakinetoplastina</taxon>
        <taxon>Trypanosomatida</taxon>
        <taxon>Trypanosomatidae</taxon>
        <taxon>Leishmaniinae</taxon>
        <taxon>Leishmania</taxon>
    </lineage>
</organism>
<dbReference type="PANTHER" id="PTHR30094:SF14">
    <property type="entry name" value="D-ALANYL-GLYCYL ENDOPEPTIDASE-LIKE PROTEIN"/>
    <property type="match status" value="1"/>
</dbReference>
<evidence type="ECO:0000259" key="3">
    <source>
        <dbReference type="PROSITE" id="PS50911"/>
    </source>
</evidence>
<dbReference type="InterPro" id="IPR051705">
    <property type="entry name" value="Gsp_Synthetase/Amidase"/>
</dbReference>
<accession>A0A504XY75</accession>
<feature type="region of interest" description="Disordered" evidence="1">
    <location>
        <begin position="1"/>
        <end position="105"/>
    </location>
</feature>
<dbReference type="SUPFAM" id="SSF54001">
    <property type="entry name" value="Cysteine proteinases"/>
    <property type="match status" value="1"/>
</dbReference>
<evidence type="ECO:0000256" key="2">
    <source>
        <dbReference type="SAM" id="Phobius"/>
    </source>
</evidence>
<gene>
    <name evidence="4" type="ORF">CGC21_37175</name>
</gene>
<evidence type="ECO:0000256" key="1">
    <source>
        <dbReference type="SAM" id="MobiDB-lite"/>
    </source>
</evidence>
<evidence type="ECO:0000313" key="4">
    <source>
        <dbReference type="EMBL" id="TPP53584.1"/>
    </source>
</evidence>
<dbReference type="VEuPathDB" id="TriTrypDB:LDHU3_33.4120"/>
<dbReference type="VEuPathDB" id="TriTrypDB:LdCL_330036800"/>
<keyword evidence="2" id="KW-0812">Transmembrane</keyword>
<reference evidence="5" key="1">
    <citation type="submission" date="2019-02" db="EMBL/GenBank/DDBJ databases">
        <title>FDA dAtabase for Regulatory Grade micrObial Sequences (FDA-ARGOS): Supporting development and validation of Infectious Disease Dx tests.</title>
        <authorList>
            <person name="Duncan R."/>
            <person name="Fisher C."/>
            <person name="Tallon L."/>
            <person name="Sadzewicz L."/>
            <person name="Sengamalay N."/>
            <person name="Ott S."/>
            <person name="Godinez A."/>
            <person name="Nagaraj S."/>
            <person name="Vavikolanu K."/>
            <person name="Nadendla S."/>
            <person name="Aluvathingal J."/>
            <person name="Sichtig H."/>
        </authorList>
    </citation>
    <scope>NUCLEOTIDE SEQUENCE [LARGE SCALE GENOMIC DNA]</scope>
    <source>
        <strain evidence="5">FDAARGOS_361</strain>
    </source>
</reference>
<keyword evidence="2" id="KW-0472">Membrane</keyword>
<dbReference type="PROSITE" id="PS50911">
    <property type="entry name" value="CHAP"/>
    <property type="match status" value="1"/>
</dbReference>
<dbReference type="AlphaFoldDB" id="A0A504XY75"/>
<dbReference type="InterPro" id="IPR038765">
    <property type="entry name" value="Papain-like_cys_pep_sf"/>
</dbReference>
<dbReference type="VEuPathDB" id="TriTrypDB:LdBPK_332970.1"/>
<dbReference type="Gene3D" id="3.90.1720.10">
    <property type="entry name" value="endopeptidase domain like (from Nostoc punctiforme)"/>
    <property type="match status" value="1"/>
</dbReference>
<feature type="compositionally biased region" description="Low complexity" evidence="1">
    <location>
        <begin position="28"/>
        <end position="43"/>
    </location>
</feature>
<comment type="caution">
    <text evidence="4">The sequence shown here is derived from an EMBL/GenBank/DDBJ whole genome shotgun (WGS) entry which is preliminary data.</text>
</comment>
<protein>
    <submittedName>
        <fullName evidence="4">CHAP domain family protein</fullName>
    </submittedName>
</protein>
<dbReference type="GO" id="GO:0016874">
    <property type="term" value="F:ligase activity"/>
    <property type="evidence" value="ECO:0007669"/>
    <property type="project" value="TreeGrafter"/>
</dbReference>
<feature type="domain" description="Peptidase C51" evidence="3">
    <location>
        <begin position="219"/>
        <end position="375"/>
    </location>
</feature>
<dbReference type="PANTHER" id="PTHR30094">
    <property type="entry name" value="BIFUNCTIONAL GLUTATHIONYLSPERMIDINE SYNTHETASE/AMIDASE-RELATED"/>
    <property type="match status" value="1"/>
</dbReference>
<keyword evidence="2" id="KW-1133">Transmembrane helix</keyword>
<proteinExistence type="predicted"/>
<dbReference type="Pfam" id="PF05257">
    <property type="entry name" value="CHAP"/>
    <property type="match status" value="1"/>
</dbReference>
<feature type="transmembrane region" description="Helical" evidence="2">
    <location>
        <begin position="138"/>
        <end position="157"/>
    </location>
</feature>
<name>A0A504XY75_LEIDO</name>
<dbReference type="InterPro" id="IPR007921">
    <property type="entry name" value="CHAP_dom"/>
</dbReference>
<dbReference type="Proteomes" id="UP000318447">
    <property type="component" value="Unassembled WGS sequence"/>
</dbReference>
<feature type="compositionally biased region" description="Polar residues" evidence="1">
    <location>
        <begin position="87"/>
        <end position="99"/>
    </location>
</feature>